<evidence type="ECO:0000256" key="1">
    <source>
        <dbReference type="SAM" id="MobiDB-lite"/>
    </source>
</evidence>
<dbReference type="Proteomes" id="UP000238261">
    <property type="component" value="Unassembled WGS sequence"/>
</dbReference>
<gene>
    <name evidence="2" type="ORF">XhyaCFBP1156_20245</name>
</gene>
<dbReference type="AlphaFoldDB" id="A0A2S7EPB9"/>
<feature type="region of interest" description="Disordered" evidence="1">
    <location>
        <begin position="1"/>
        <end position="23"/>
    </location>
</feature>
<organism evidence="2 3">
    <name type="scientific">Xanthomonas hyacinthi</name>
    <dbReference type="NCBI Taxonomy" id="56455"/>
    <lineage>
        <taxon>Bacteria</taxon>
        <taxon>Pseudomonadati</taxon>
        <taxon>Pseudomonadota</taxon>
        <taxon>Gammaproteobacteria</taxon>
        <taxon>Lysobacterales</taxon>
        <taxon>Lysobacteraceae</taxon>
        <taxon>Xanthomonas</taxon>
    </lineage>
</organism>
<proteinExistence type="predicted"/>
<accession>A0A2S7EPB9</accession>
<sequence length="82" mass="8609">MGKNTKQTSNRVGTLASETLQDKQASQVAKSLAASALAQRSGAKQTGAHMEDIASKVLQSEKYSDATKELAASVLSQSNKAR</sequence>
<evidence type="ECO:0000313" key="2">
    <source>
        <dbReference type="EMBL" id="PPU94054.1"/>
    </source>
</evidence>
<comment type="caution">
    <text evidence="2">The sequence shown here is derived from an EMBL/GenBank/DDBJ whole genome shotgun (WGS) entry which is preliminary data.</text>
</comment>
<protein>
    <submittedName>
        <fullName evidence="2">Uncharacterized protein</fullName>
    </submittedName>
</protein>
<evidence type="ECO:0000313" key="3">
    <source>
        <dbReference type="Proteomes" id="UP000238261"/>
    </source>
</evidence>
<name>A0A2S7EPB9_9XANT</name>
<keyword evidence="3" id="KW-1185">Reference proteome</keyword>
<dbReference type="RefSeq" id="WP_046981912.1">
    <property type="nucleotide sequence ID" value="NZ_CP043476.1"/>
</dbReference>
<reference evidence="3" key="1">
    <citation type="submission" date="2016-08" db="EMBL/GenBank/DDBJ databases">
        <authorList>
            <person name="Merda D."/>
            <person name="Briand M."/>
            <person name="Taghouti G."/>
            <person name="Carrere S."/>
            <person name="Gouzy J."/>
            <person name="Portier P."/>
            <person name="Jacques M.-A."/>
            <person name="Fischer-Le Saux M."/>
        </authorList>
    </citation>
    <scope>NUCLEOTIDE SEQUENCE [LARGE SCALE GENOMIC DNA]</scope>
    <source>
        <strain evidence="3">CFBP1156</strain>
    </source>
</reference>
<dbReference type="EMBL" id="MDEG01000039">
    <property type="protein sequence ID" value="PPU94054.1"/>
    <property type="molecule type" value="Genomic_DNA"/>
</dbReference>